<dbReference type="Proteomes" id="UP001419910">
    <property type="component" value="Unassembled WGS sequence"/>
</dbReference>
<name>A0ABU9Y5W1_9SPHN</name>
<gene>
    <name evidence="1" type="ORF">ABC974_16285</name>
</gene>
<dbReference type="EMBL" id="JBDIME010000015">
    <property type="protein sequence ID" value="MEN2791194.1"/>
    <property type="molecule type" value="Genomic_DNA"/>
</dbReference>
<comment type="caution">
    <text evidence="1">The sequence shown here is derived from an EMBL/GenBank/DDBJ whole genome shotgun (WGS) entry which is preliminary data.</text>
</comment>
<sequence length="51" mass="5299">MSDPSSLSDAAIAEAARTLLDLDVPPECLPGVRANLALLAEHARLVGDLDD</sequence>
<accession>A0ABU9Y5W1</accession>
<dbReference type="Pfam" id="PF13318">
    <property type="entry name" value="AtzG-like"/>
    <property type="match status" value="1"/>
</dbReference>
<proteinExistence type="predicted"/>
<evidence type="ECO:0000313" key="2">
    <source>
        <dbReference type="Proteomes" id="UP001419910"/>
    </source>
</evidence>
<reference evidence="1 2" key="1">
    <citation type="submission" date="2024-05" db="EMBL/GenBank/DDBJ databases">
        <authorList>
            <person name="Liu Q."/>
            <person name="Xin Y.-H."/>
        </authorList>
    </citation>
    <scope>NUCLEOTIDE SEQUENCE [LARGE SCALE GENOMIC DNA]</scope>
    <source>
        <strain evidence="1 2">CGMCC 1.10181</strain>
    </source>
</reference>
<evidence type="ECO:0000313" key="1">
    <source>
        <dbReference type="EMBL" id="MEN2791194.1"/>
    </source>
</evidence>
<dbReference type="InterPro" id="IPR025148">
    <property type="entry name" value="AtzG-like"/>
</dbReference>
<protein>
    <submittedName>
        <fullName evidence="1">AtzG-like protein</fullName>
    </submittedName>
</protein>
<dbReference type="RefSeq" id="WP_343887505.1">
    <property type="nucleotide sequence ID" value="NZ_BAAAEH010000003.1"/>
</dbReference>
<keyword evidence="2" id="KW-1185">Reference proteome</keyword>
<organism evidence="1 2">
    <name type="scientific">Sphingomonas oligophenolica</name>
    <dbReference type="NCBI Taxonomy" id="301154"/>
    <lineage>
        <taxon>Bacteria</taxon>
        <taxon>Pseudomonadati</taxon>
        <taxon>Pseudomonadota</taxon>
        <taxon>Alphaproteobacteria</taxon>
        <taxon>Sphingomonadales</taxon>
        <taxon>Sphingomonadaceae</taxon>
        <taxon>Sphingomonas</taxon>
    </lineage>
</organism>